<accession>A0A699GY97</accession>
<proteinExistence type="predicted"/>
<comment type="caution">
    <text evidence="3">The sequence shown here is derived from an EMBL/GenBank/DDBJ whole genome shotgun (WGS) entry which is preliminary data.</text>
</comment>
<evidence type="ECO:0000259" key="1">
    <source>
        <dbReference type="Pfam" id="PF07727"/>
    </source>
</evidence>
<sequence length="536" mass="61400">MSDTSSNHAEILAIHEVSRECAWVRSMIHHIRESCEISSSEEAPTVVHEDNASYIAQLKDGYIKEIAPVAIIDLQLPFEYTIASRSTDVMVELKSMFEKAFHACKLEVGKPVGAYVLKMKDYVEQQERLGYVLPQDLSVGLIMNGFTSDFTGFIRNYNIHNMGKTIGELHALLIEYEKGLPKKAATPQVMAIQGGRIQKANKKSQKAKGKGGHWKRNCHVYLVELMKNKNQVGNASSSGIFTIELFSFPNKSWVYDTGCGTHICNPKHGLKGMFKNEVENQLGKTIKQLTPPYTQQHNGASEMRNRTLLDMVWGCEALVKRDTLDKLQKRSVKCIFIGYPKETISYYFYFPSKNKTVVARYAEFFEKNLLSQEVSGRAGDLEEILDEDTSPSETLAKFLWRLKVSNHLMRKKLLFVDPNFDKWLDAMNAKMQSMKDNQVWRLVDLPLNSKTVRSKWLFKRKTDMDGNVHTYKARLIAKGFTQLYGVDYEETFSPIADIRAIRILIAITTFFDYKIWQMDVKTAFLNGYLDEDIYMV</sequence>
<dbReference type="InterPro" id="IPR013103">
    <property type="entry name" value="RVT_2"/>
</dbReference>
<dbReference type="Pfam" id="PF07727">
    <property type="entry name" value="RVT_2"/>
    <property type="match status" value="1"/>
</dbReference>
<evidence type="ECO:0000313" key="3">
    <source>
        <dbReference type="EMBL" id="GEW91737.1"/>
    </source>
</evidence>
<name>A0A699GY97_TANCI</name>
<feature type="domain" description="Retroviral polymerase SH3-like" evidence="2">
    <location>
        <begin position="315"/>
        <end position="371"/>
    </location>
</feature>
<dbReference type="Pfam" id="PF25597">
    <property type="entry name" value="SH3_retrovirus"/>
    <property type="match status" value="1"/>
</dbReference>
<feature type="domain" description="Reverse transcriptase Ty1/copia-type" evidence="1">
    <location>
        <begin position="437"/>
        <end position="536"/>
    </location>
</feature>
<evidence type="ECO:0000259" key="2">
    <source>
        <dbReference type="Pfam" id="PF25597"/>
    </source>
</evidence>
<dbReference type="InterPro" id="IPR057670">
    <property type="entry name" value="SH3_retrovirus"/>
</dbReference>
<dbReference type="EMBL" id="BKCJ010080206">
    <property type="protein sequence ID" value="GEW91737.1"/>
    <property type="molecule type" value="Genomic_DNA"/>
</dbReference>
<dbReference type="AlphaFoldDB" id="A0A699GY97"/>
<gene>
    <name evidence="3" type="ORF">Tci_263713</name>
</gene>
<protein>
    <submittedName>
        <fullName evidence="3">Uncharacterized protein</fullName>
    </submittedName>
</protein>
<reference evidence="3" key="1">
    <citation type="journal article" date="2019" name="Sci. Rep.">
        <title>Draft genome of Tanacetum cinerariifolium, the natural source of mosquito coil.</title>
        <authorList>
            <person name="Yamashiro T."/>
            <person name="Shiraishi A."/>
            <person name="Satake H."/>
            <person name="Nakayama K."/>
        </authorList>
    </citation>
    <scope>NUCLEOTIDE SEQUENCE</scope>
</reference>
<organism evidence="3">
    <name type="scientific">Tanacetum cinerariifolium</name>
    <name type="common">Dalmatian daisy</name>
    <name type="synonym">Chrysanthemum cinerariifolium</name>
    <dbReference type="NCBI Taxonomy" id="118510"/>
    <lineage>
        <taxon>Eukaryota</taxon>
        <taxon>Viridiplantae</taxon>
        <taxon>Streptophyta</taxon>
        <taxon>Embryophyta</taxon>
        <taxon>Tracheophyta</taxon>
        <taxon>Spermatophyta</taxon>
        <taxon>Magnoliopsida</taxon>
        <taxon>eudicotyledons</taxon>
        <taxon>Gunneridae</taxon>
        <taxon>Pentapetalae</taxon>
        <taxon>asterids</taxon>
        <taxon>campanulids</taxon>
        <taxon>Asterales</taxon>
        <taxon>Asteraceae</taxon>
        <taxon>Asteroideae</taxon>
        <taxon>Anthemideae</taxon>
        <taxon>Anthemidinae</taxon>
        <taxon>Tanacetum</taxon>
    </lineage>
</organism>